<protein>
    <recommendedName>
        <fullName evidence="1">Tll0287-like domain-containing protein</fullName>
    </recommendedName>
</protein>
<dbReference type="InterPro" id="IPR021796">
    <property type="entry name" value="Tll0287-like_dom"/>
</dbReference>
<evidence type="ECO:0000259" key="1">
    <source>
        <dbReference type="Pfam" id="PF11845"/>
    </source>
</evidence>
<name>A0A0S4LJD4_9BACT</name>
<feature type="domain" description="Tll0287-like" evidence="1">
    <location>
        <begin position="47"/>
        <end position="262"/>
    </location>
</feature>
<keyword evidence="3" id="KW-1185">Reference proteome</keyword>
<dbReference type="Gene3D" id="3.30.450.290">
    <property type="match status" value="1"/>
</dbReference>
<accession>A0A0S4LJD4</accession>
<dbReference type="Proteomes" id="UP000198736">
    <property type="component" value="Unassembled WGS sequence"/>
</dbReference>
<reference evidence="3" key="1">
    <citation type="submission" date="2015-10" db="EMBL/GenBank/DDBJ databases">
        <authorList>
            <person name="Luecker S."/>
            <person name="Luecker S."/>
        </authorList>
    </citation>
    <scope>NUCLEOTIDE SEQUENCE [LARGE SCALE GENOMIC DNA]</scope>
</reference>
<dbReference type="EMBL" id="CZPZ01000018">
    <property type="protein sequence ID" value="CUS36696.1"/>
    <property type="molecule type" value="Genomic_DNA"/>
</dbReference>
<gene>
    <name evidence="2" type="ORF">COMA2_250035</name>
</gene>
<proteinExistence type="predicted"/>
<dbReference type="Pfam" id="PF11845">
    <property type="entry name" value="Tll0287-like"/>
    <property type="match status" value="1"/>
</dbReference>
<organism evidence="2 3">
    <name type="scientific">Candidatus Nitrospira nitrificans</name>
    <dbReference type="NCBI Taxonomy" id="1742973"/>
    <lineage>
        <taxon>Bacteria</taxon>
        <taxon>Pseudomonadati</taxon>
        <taxon>Nitrospirota</taxon>
        <taxon>Nitrospiria</taxon>
        <taxon>Nitrospirales</taxon>
        <taxon>Nitrospiraceae</taxon>
        <taxon>Nitrospira</taxon>
    </lineage>
</organism>
<dbReference type="AlphaFoldDB" id="A0A0S4LJD4"/>
<evidence type="ECO:0000313" key="3">
    <source>
        <dbReference type="Proteomes" id="UP000198736"/>
    </source>
</evidence>
<sequence>MIKASAVLRRSNEKAEVFMIVPSKVLLPVGLILSLLCPQIGWTQDSHKEIEQTAQLLTTLLNAGRVVVERNQSLINDPAQGDKGFTPEVFERLMLDEFFHQTGIDLKHPPSSLPALAKELLAALILASKEVVRDAQFVINQRGIGYKNFIPATFGSQAARKFSNRSRVTIKQTTLNPRNLKNSPDTYEEMILARLATLPASTTPVVEWIDGGRLLRTVMPIYYTEDCLACHGNPKGILDISGYPREGAQVGELAGAISIQIPSDHR</sequence>
<evidence type="ECO:0000313" key="2">
    <source>
        <dbReference type="EMBL" id="CUS36696.1"/>
    </source>
</evidence>
<dbReference type="STRING" id="1742973.COMA2_250035"/>